<keyword evidence="1" id="KW-0436">Ligase</keyword>
<dbReference type="InterPro" id="IPR013815">
    <property type="entry name" value="ATP_grasp_subdomain_1"/>
</dbReference>
<feature type="compositionally biased region" description="Low complexity" evidence="5">
    <location>
        <begin position="428"/>
        <end position="440"/>
    </location>
</feature>
<dbReference type="GO" id="GO:0005524">
    <property type="term" value="F:ATP binding"/>
    <property type="evidence" value="ECO:0007669"/>
    <property type="project" value="UniProtKB-UniRule"/>
</dbReference>
<keyword evidence="8" id="KW-1185">Reference proteome</keyword>
<dbReference type="InterPro" id="IPR011095">
    <property type="entry name" value="Dala_Dala_lig_C"/>
</dbReference>
<gene>
    <name evidence="7" type="ORF">SCWH03_19590</name>
</gene>
<reference evidence="7 8" key="1">
    <citation type="submission" date="2020-02" db="EMBL/GenBank/DDBJ databases">
        <title>Whole Genome Shotgun Sequence of Streptomyces sp. strain CWH03.</title>
        <authorList>
            <person name="Dohra H."/>
            <person name="Kodani S."/>
            <person name="Yamamura H."/>
        </authorList>
    </citation>
    <scope>NUCLEOTIDE SEQUENCE [LARGE SCALE GENOMIC DNA]</scope>
    <source>
        <strain evidence="7 8">CWH03</strain>
    </source>
</reference>
<evidence type="ECO:0000259" key="6">
    <source>
        <dbReference type="PROSITE" id="PS50975"/>
    </source>
</evidence>
<dbReference type="SUPFAM" id="SSF56059">
    <property type="entry name" value="Glutathione synthetase ATP-binding domain-like"/>
    <property type="match status" value="1"/>
</dbReference>
<evidence type="ECO:0000256" key="3">
    <source>
        <dbReference type="ARBA" id="ARBA00022840"/>
    </source>
</evidence>
<organism evidence="7 8">
    <name type="scientific">Streptomyces pacificus</name>
    <dbReference type="NCBI Taxonomy" id="2705029"/>
    <lineage>
        <taxon>Bacteria</taxon>
        <taxon>Bacillati</taxon>
        <taxon>Actinomycetota</taxon>
        <taxon>Actinomycetes</taxon>
        <taxon>Kitasatosporales</taxon>
        <taxon>Streptomycetaceae</taxon>
        <taxon>Streptomyces</taxon>
    </lineage>
</organism>
<dbReference type="Proteomes" id="UP000484988">
    <property type="component" value="Unassembled WGS sequence"/>
</dbReference>
<evidence type="ECO:0000256" key="1">
    <source>
        <dbReference type="ARBA" id="ARBA00022598"/>
    </source>
</evidence>
<evidence type="ECO:0000256" key="2">
    <source>
        <dbReference type="ARBA" id="ARBA00022741"/>
    </source>
</evidence>
<dbReference type="EMBL" id="BLLG01000004">
    <property type="protein sequence ID" value="GFH35737.1"/>
    <property type="molecule type" value="Genomic_DNA"/>
</dbReference>
<dbReference type="InterPro" id="IPR011761">
    <property type="entry name" value="ATP-grasp"/>
</dbReference>
<comment type="caution">
    <text evidence="7">The sequence shown here is derived from an EMBL/GenBank/DDBJ whole genome shotgun (WGS) entry which is preliminary data.</text>
</comment>
<dbReference type="AlphaFoldDB" id="A0A6A0AVX5"/>
<evidence type="ECO:0000313" key="7">
    <source>
        <dbReference type="EMBL" id="GFH35737.1"/>
    </source>
</evidence>
<name>A0A6A0AVX5_9ACTN</name>
<dbReference type="Gene3D" id="3.30.1490.20">
    <property type="entry name" value="ATP-grasp fold, A domain"/>
    <property type="match status" value="1"/>
</dbReference>
<dbReference type="GO" id="GO:0046872">
    <property type="term" value="F:metal ion binding"/>
    <property type="evidence" value="ECO:0007669"/>
    <property type="project" value="InterPro"/>
</dbReference>
<dbReference type="Pfam" id="PF07478">
    <property type="entry name" value="Dala_Dala_lig_C"/>
    <property type="match status" value="1"/>
</dbReference>
<dbReference type="Gene3D" id="3.30.470.20">
    <property type="entry name" value="ATP-grasp fold, B domain"/>
    <property type="match status" value="1"/>
</dbReference>
<dbReference type="GO" id="GO:0008716">
    <property type="term" value="F:D-alanine-D-alanine ligase activity"/>
    <property type="evidence" value="ECO:0007669"/>
    <property type="project" value="InterPro"/>
</dbReference>
<dbReference type="InterPro" id="IPR052032">
    <property type="entry name" value="ATP-dep_AA_Ligase"/>
</dbReference>
<feature type="region of interest" description="Disordered" evidence="5">
    <location>
        <begin position="425"/>
        <end position="484"/>
    </location>
</feature>
<evidence type="ECO:0000256" key="5">
    <source>
        <dbReference type="SAM" id="MobiDB-lite"/>
    </source>
</evidence>
<accession>A0A6A0AVX5</accession>
<evidence type="ECO:0000256" key="4">
    <source>
        <dbReference type="PROSITE-ProRule" id="PRU00409"/>
    </source>
</evidence>
<dbReference type="RefSeq" id="WP_173263690.1">
    <property type="nucleotide sequence ID" value="NZ_BLLG01000004.1"/>
</dbReference>
<sequence length="484" mass="51410">MSVLILHHRGSLTGTPYHAWLADYEGDLLLIASREHLALVSEELPPEGGSYRRTAAVDAYETGGDLERLALAWAREHGVRHLVACQERDLERAAELRDMLGLPGQRMETVLPYRDKALMKRRAEAAGLAVAPYLEVESATELIGFAERHGYPLVLKPVDSAGSVGLRILGSRDELDAHLADGLDLYGPHLPNLLAEAFVPGRMCHVDGLVVGGRTVFAWASQYQYALASYATDTGARLDLTLDVDDPLAHRLLEFTERTLEALGGPEDFAFHAEVFHTPEDELVLCEIACRNGGAAIRDIVRLMFGVDPGEAWVRAQLGLPLPGWLGAEKRTPQRMVGQLVLMKRPGRVVRIPQQPPDLPWVEKYQVFVGPGQTMREAAYSSDFLLTALVSGADRAQCEARLRALEEWFLGELLLEPVDGAPAGGAALGETELGETDLGGAPAGGAAPGTGAGAGAGAASGGAASGGAASGGAPAGETDLGDMV</sequence>
<dbReference type="Gene3D" id="3.40.50.20">
    <property type="match status" value="1"/>
</dbReference>
<protein>
    <recommendedName>
        <fullName evidence="6">ATP-grasp domain-containing protein</fullName>
    </recommendedName>
</protein>
<keyword evidence="2 4" id="KW-0547">Nucleotide-binding</keyword>
<dbReference type="PROSITE" id="PS50975">
    <property type="entry name" value="ATP_GRASP"/>
    <property type="match status" value="1"/>
</dbReference>
<feature type="compositionally biased region" description="Gly residues" evidence="5">
    <location>
        <begin position="441"/>
        <end position="474"/>
    </location>
</feature>
<feature type="domain" description="ATP-grasp" evidence="6">
    <location>
        <begin position="120"/>
        <end position="318"/>
    </location>
</feature>
<proteinExistence type="predicted"/>
<keyword evidence="3 4" id="KW-0067">ATP-binding</keyword>
<evidence type="ECO:0000313" key="8">
    <source>
        <dbReference type="Proteomes" id="UP000484988"/>
    </source>
</evidence>
<dbReference type="PANTHER" id="PTHR43585:SF2">
    <property type="entry name" value="ATP-GRASP ENZYME FSQD"/>
    <property type="match status" value="1"/>
</dbReference>
<dbReference type="PANTHER" id="PTHR43585">
    <property type="entry name" value="FUMIPYRROLE BIOSYNTHESIS PROTEIN C"/>
    <property type="match status" value="1"/>
</dbReference>